<evidence type="ECO:0000313" key="2">
    <source>
        <dbReference type="EMBL" id="QFJ53391.1"/>
    </source>
</evidence>
<proteinExistence type="predicted"/>
<gene>
    <name evidence="2" type="ORF">FXF36_00135</name>
    <name evidence="3" type="ORF">FXF36_00545</name>
</gene>
<feature type="coiled-coil region" evidence="1">
    <location>
        <begin position="222"/>
        <end position="249"/>
    </location>
</feature>
<reference evidence="2" key="4">
    <citation type="journal article" date="2020" name="Genome Biol. Evol.">
        <title>Complete Genome Sequence of the Polysaccharide-Degrading Rumen Bacterium Pseudobutyrivibrio xylanivorans MA3014 Reveals an Incomplete Glycolytic Pathway.</title>
        <authorList>
            <person name="Palevich N."/>
            <person name="Maclean P.H."/>
            <person name="Kelly W.J."/>
            <person name="Leahy S.C."/>
            <person name="Rakonjac J."/>
            <person name="Attwood G.T."/>
        </authorList>
    </citation>
    <scope>NUCLEOTIDE SEQUENCE</scope>
    <source>
        <strain evidence="2">MA3014</strain>
    </source>
</reference>
<reference evidence="2" key="2">
    <citation type="journal article" date="2019" name="Appl. Environ. Microbiol.">
        <title>Comparative Genomics of Rumen Butyrivibrio spp. Uncovers a Continuum of Polysaccharide-Degrading Capabilities.</title>
        <authorList>
            <person name="Palevich N."/>
            <person name="Kelly W.J."/>
            <person name="Leahy S.C."/>
            <person name="Denman S."/>
            <person name="Altermann E."/>
            <person name="Rakonjac J."/>
            <person name="Attwood G.T."/>
        </authorList>
    </citation>
    <scope>NUCLEOTIDE SEQUENCE</scope>
    <source>
        <strain evidence="2">MA3014</strain>
    </source>
</reference>
<reference evidence="4" key="3">
    <citation type="submission" date="2019-08" db="EMBL/GenBank/DDBJ databases">
        <title>Complete Genome Sequence of the Polysaccharide-Degrading Rumen Bacterium Pseudobutyrivibrio xylanivorans MA3014.</title>
        <authorList>
            <person name="Palevich N."/>
            <person name="Maclean P.H."/>
            <person name="Kelly W.J."/>
            <person name="Leahy S.C."/>
            <person name="Rakonjac J."/>
            <person name="Attwood G.T."/>
        </authorList>
    </citation>
    <scope>NUCLEOTIDE SEQUENCE [LARGE SCALE GENOMIC DNA]</scope>
    <source>
        <strain evidence="4">MA3014</strain>
    </source>
</reference>
<dbReference type="AlphaFoldDB" id="A0A5P6VRF3"/>
<sequence length="334" mass="39529">MFKISSLKTEADFKEIITEVNQGSFAYFTCKDYLLKQSYYSTHQLRKNGVIAIGIQFKLCIGESDVIDENRWKKVALLFCRDYLDINIAELKDSSTEEACADKTKILFCDFDSKKQKGTYTIVFSKTRADGKLFLTKYSCAKRGWFKSILRNYEKIMRNTFYLDTAPKEVFYDFLYNKDREAVLTSDYSQLKKLPFPMEGETTTQYYMRITPFVERIKKQRDEDEEKKYSRLNQSYKNLKIKYDVLKEQEVRQRVYLARAGKVMQIIDEYQDFRVLRSDLLQGQRIKAALKFFDLLGDERGEQSIKFIEYALDQGKSFLEDLERKDLIIDESNL</sequence>
<accession>A0A5P6VRF3</accession>
<keyword evidence="1" id="KW-0175">Coiled coil</keyword>
<dbReference type="KEGG" id="pxv:FXF36_00135"/>
<dbReference type="KEGG" id="pxv:FXF36_00545"/>
<reference evidence="2" key="1">
    <citation type="journal article" date="2018" name="Nat. Biotechnol.">
        <title>Cultivation and sequencing of rumen microbiome members from the Hungate1000 Collection.</title>
        <authorList>
            <consortium name="Hungate1000 project collaborators"/>
            <person name="Seshadri R."/>
            <person name="Leahy S.C."/>
            <person name="Attwood G.T."/>
            <person name="Teh K.H."/>
            <person name="Lambie S.C."/>
            <person name="Cookson A.L."/>
            <person name="Eloe-Fadrosh E.A."/>
            <person name="Pavlopoulos G.A."/>
            <person name="Hadjithomas M."/>
            <person name="Varghese N.J."/>
            <person name="Paez-Espino D."/>
            <person name="Perry R."/>
            <person name="Henderson G."/>
            <person name="Creevey C.J."/>
            <person name="Terrapon N."/>
            <person name="Lapebie P."/>
            <person name="Drula E."/>
            <person name="Lombard V."/>
            <person name="Rubin E."/>
            <person name="Kyrpides N.C."/>
            <person name="Henrissat B."/>
            <person name="Woyke T."/>
            <person name="Ivanova N.N."/>
            <person name="Kelly W.J."/>
        </authorList>
    </citation>
    <scope>NUCLEOTIDE SEQUENCE</scope>
    <source>
        <strain evidence="2">MA3014</strain>
    </source>
</reference>
<evidence type="ECO:0000313" key="4">
    <source>
        <dbReference type="Proteomes" id="UP000327030"/>
    </source>
</evidence>
<dbReference type="EMBL" id="CP043028">
    <property type="protein sequence ID" value="QFJ53391.1"/>
    <property type="molecule type" value="Genomic_DNA"/>
</dbReference>
<dbReference type="Proteomes" id="UP000327030">
    <property type="component" value="Chromosome 1"/>
</dbReference>
<dbReference type="RefSeq" id="WP_151621936.1">
    <property type="nucleotide sequence ID" value="NZ_CP043028.1"/>
</dbReference>
<evidence type="ECO:0000313" key="3">
    <source>
        <dbReference type="EMBL" id="QFJ53468.1"/>
    </source>
</evidence>
<name>A0A5P6VRF3_PSEXY</name>
<protein>
    <submittedName>
        <fullName evidence="2">Uncharacterized protein</fullName>
    </submittedName>
</protein>
<dbReference type="OrthoDB" id="2018894at2"/>
<evidence type="ECO:0000256" key="1">
    <source>
        <dbReference type="SAM" id="Coils"/>
    </source>
</evidence>
<organism evidence="2 4">
    <name type="scientific">Pseudobutyrivibrio xylanivorans</name>
    <dbReference type="NCBI Taxonomy" id="185007"/>
    <lineage>
        <taxon>Bacteria</taxon>
        <taxon>Bacillati</taxon>
        <taxon>Bacillota</taxon>
        <taxon>Clostridia</taxon>
        <taxon>Lachnospirales</taxon>
        <taxon>Lachnospiraceae</taxon>
        <taxon>Pseudobutyrivibrio</taxon>
    </lineage>
</organism>
<dbReference type="EMBL" id="CP043028">
    <property type="protein sequence ID" value="QFJ53468.1"/>
    <property type="molecule type" value="Genomic_DNA"/>
</dbReference>